<evidence type="ECO:0000313" key="3">
    <source>
        <dbReference type="Proteomes" id="UP001603857"/>
    </source>
</evidence>
<evidence type="ECO:0000256" key="1">
    <source>
        <dbReference type="SAM" id="MobiDB-lite"/>
    </source>
</evidence>
<dbReference type="PANTHER" id="PTHR36893">
    <property type="entry name" value="OS01G0275950 PROTEIN"/>
    <property type="match status" value="1"/>
</dbReference>
<proteinExistence type="predicted"/>
<organism evidence="2 3">
    <name type="scientific">Flemingia macrophylla</name>
    <dbReference type="NCBI Taxonomy" id="520843"/>
    <lineage>
        <taxon>Eukaryota</taxon>
        <taxon>Viridiplantae</taxon>
        <taxon>Streptophyta</taxon>
        <taxon>Embryophyta</taxon>
        <taxon>Tracheophyta</taxon>
        <taxon>Spermatophyta</taxon>
        <taxon>Magnoliopsida</taxon>
        <taxon>eudicotyledons</taxon>
        <taxon>Gunneridae</taxon>
        <taxon>Pentapetalae</taxon>
        <taxon>rosids</taxon>
        <taxon>fabids</taxon>
        <taxon>Fabales</taxon>
        <taxon>Fabaceae</taxon>
        <taxon>Papilionoideae</taxon>
        <taxon>50 kb inversion clade</taxon>
        <taxon>NPAAA clade</taxon>
        <taxon>indigoferoid/millettioid clade</taxon>
        <taxon>Phaseoleae</taxon>
        <taxon>Flemingia</taxon>
    </lineage>
</organism>
<dbReference type="EMBL" id="JBGMDY010000001">
    <property type="protein sequence ID" value="KAL2347284.1"/>
    <property type="molecule type" value="Genomic_DNA"/>
</dbReference>
<gene>
    <name evidence="2" type="ORF">Fmac_001284</name>
</gene>
<dbReference type="PANTHER" id="PTHR36893:SF1">
    <property type="entry name" value="BULB-TYPE LECTIN DOMAIN-CONTAINING PROTEIN"/>
    <property type="match status" value="1"/>
</dbReference>
<feature type="compositionally biased region" description="Low complexity" evidence="1">
    <location>
        <begin position="114"/>
        <end position="129"/>
    </location>
</feature>
<name>A0ABD1NGP1_9FABA</name>
<sequence length="1169" mass="130671">MSPSVPPFVKAGLSRRDGLGLGGAELHGDATQVRSVTGSPRRGCFATTPTVDEASAAFPSTAPTTPPRQARRPSAAPTMLRQARRLLSPPDLLPRLVVLHDVARPPPPPPLSSPSPFRSGSPSSVPRVVGNPHRTQVKFSSAMVPLMWCFIVVVCASWCPYQIFQQSNQRFEQKTDKFWVFSEEAQRWVEAKLPLDLLSCVNGDCRKVGSILQKEKKTTEQVLELEHKLDEQKTSVENNKDSNMEAEDVVLPQRKRISLTKISETSVWITGESGCIYERFWNGMEWVIVPHDLPVSAGHATSIFVINQTILALSEAGNLYQIRVQFGESSQPVWVELTPTDEDKNLLMMKSGVASHDGGWINHGQPAGANVAAIADAASTREVVYTISSAGDLYEYDRKSKPSWKRHIWQERTAQAAHLMPSKGLSVTGLSGDHSESLFLLTKEGALLERRLHQRKWKWVVHGSPQHLNLTSITPALNDESSETSSISLFFTTSYGSVFEYRVPKQLGHVPNNQFSEAWKNHQHPLHAKAARGISGLQLYIGRILFPLHDGRLAELHPLGLGGESSAPSQPQSIRKKKTSTKYIWSILDGPESEGWNAEYCTEERGPRNCLTGITDESEDSVISLASGSRRKQSQSQNHYLSVGASGGRLIQSSEEYNTPDNWISSNFRLRLMDEGKSFFLITDHGLVFQYIFIESSWIWLSHKSSTAMRGILSNYNGSLFMVDEHGSLLLRERSGKELAWRNCTAVRKGRTVIGGQPWDRLPGQERKVTLFFVSKTGKLMKLMVSVKKLKWKNCGNPPDAKVACIVDQELFRKNIVFVIGRNGRLYQYNKVTDLWHEHYHSPHLVLSQFPGTVIRPSSKTLSGSLFMLSREGGLVEYQWSSLYGWNWVEHGTPNRGVTLVGSPGPCFEGNQLFLIGSDGKVYLRYMEKKAWKWKECGFPYVGNNFGEAHRHGGFQKDKVDCIGEDTTSSLKYQGKYGDVNIKCDSKVASTRPIQFSEGSVIFELRDGRKNVTQMTNMFLSGILGATPRRAQLYAERSLSVNGTDLEVSKEDGDREGFGERGARPSGARRELCKMGMESLRHLKRRCEELVDNTFMFILSDNSLNASTTSITIFPPSETSTAHRTPLRRRNTKLVGPRTEPGFPKTKVSPGELRSRSLLEEIFLSFFVV</sequence>
<protein>
    <submittedName>
        <fullName evidence="2">Uncharacterized protein</fullName>
    </submittedName>
</protein>
<comment type="caution">
    <text evidence="2">The sequence shown here is derived from an EMBL/GenBank/DDBJ whole genome shotgun (WGS) entry which is preliminary data.</text>
</comment>
<feature type="region of interest" description="Disordered" evidence="1">
    <location>
        <begin position="104"/>
        <end position="129"/>
    </location>
</feature>
<dbReference type="AlphaFoldDB" id="A0ABD1NGP1"/>
<keyword evidence="3" id="KW-1185">Reference proteome</keyword>
<feature type="compositionally biased region" description="Pro residues" evidence="1">
    <location>
        <begin position="104"/>
        <end position="113"/>
    </location>
</feature>
<reference evidence="2 3" key="1">
    <citation type="submission" date="2024-08" db="EMBL/GenBank/DDBJ databases">
        <title>Insights into the chromosomal genome structure of Flemingia macrophylla.</title>
        <authorList>
            <person name="Ding Y."/>
            <person name="Zhao Y."/>
            <person name="Bi W."/>
            <person name="Wu M."/>
            <person name="Zhao G."/>
            <person name="Gong Y."/>
            <person name="Li W."/>
            <person name="Zhang P."/>
        </authorList>
    </citation>
    <scope>NUCLEOTIDE SEQUENCE [LARGE SCALE GENOMIC DNA]</scope>
    <source>
        <strain evidence="2">DYQJB</strain>
        <tissue evidence="2">Leaf</tissue>
    </source>
</reference>
<feature type="compositionally biased region" description="Low complexity" evidence="1">
    <location>
        <begin position="54"/>
        <end position="63"/>
    </location>
</feature>
<dbReference type="Proteomes" id="UP001603857">
    <property type="component" value="Unassembled WGS sequence"/>
</dbReference>
<evidence type="ECO:0000313" key="2">
    <source>
        <dbReference type="EMBL" id="KAL2347284.1"/>
    </source>
</evidence>
<dbReference type="Gene3D" id="2.120.10.70">
    <property type="entry name" value="Fucose-specific lectin"/>
    <property type="match status" value="1"/>
</dbReference>
<accession>A0ABD1NGP1</accession>
<feature type="region of interest" description="Disordered" evidence="1">
    <location>
        <begin position="20"/>
        <end position="78"/>
    </location>
</feature>
<dbReference type="SUPFAM" id="SSF89372">
    <property type="entry name" value="Fucose-specific lectin"/>
    <property type="match status" value="2"/>
</dbReference>